<reference evidence="2 3" key="1">
    <citation type="submission" date="2015-11" db="EMBL/GenBank/DDBJ databases">
        <title>Genomic analysis of 38 Legionella species identifies large and diverse effector repertoires.</title>
        <authorList>
            <person name="Burstein D."/>
            <person name="Amaro F."/>
            <person name="Zusman T."/>
            <person name="Lifshitz Z."/>
            <person name="Cohen O."/>
            <person name="Gilbert J.A."/>
            <person name="Pupko T."/>
            <person name="Shuman H.A."/>
            <person name="Segal G."/>
        </authorList>
    </citation>
    <scope>NUCLEOTIDE SEQUENCE [LARGE SCALE GENOMIC DNA]</scope>
    <source>
        <strain evidence="2 3">SC-63-C7</strain>
    </source>
</reference>
<comment type="caution">
    <text evidence="2">The sequence shown here is derived from an EMBL/GenBank/DDBJ whole genome shotgun (WGS) entry which is preliminary data.</text>
</comment>
<keyword evidence="1" id="KW-0175">Coiled coil</keyword>
<dbReference type="RefSeq" id="WP_058514351.1">
    <property type="nucleotide sequence ID" value="NZ_CAAAIH010000014.1"/>
</dbReference>
<evidence type="ECO:0000313" key="2">
    <source>
        <dbReference type="EMBL" id="KTD60312.1"/>
    </source>
</evidence>
<dbReference type="OrthoDB" id="291972at2"/>
<dbReference type="AlphaFoldDB" id="A0A0W0YTV5"/>
<protein>
    <submittedName>
        <fullName evidence="2">Transposase IS3/IS911 family protein</fullName>
    </submittedName>
</protein>
<sequence length="138" mass="15907">MTQAQLAREYGAHPTQIKAWKQTALQVLADAFSNARDKDKKEQSELVEALYEEIRQLQTQLSWLKKSAYLSLDEKHLLIDSSAEITTREQCMLLRLNVSSYYYKASPISAEDERLMVLLDEHYLQYPCSGTLLSKSFV</sequence>
<keyword evidence="3" id="KW-1185">Reference proteome</keyword>
<proteinExistence type="predicted"/>
<evidence type="ECO:0000313" key="3">
    <source>
        <dbReference type="Proteomes" id="UP000054703"/>
    </source>
</evidence>
<accession>A0A0W0YTV5</accession>
<dbReference type="EMBL" id="LNYU01000050">
    <property type="protein sequence ID" value="KTD60312.1"/>
    <property type="molecule type" value="Genomic_DNA"/>
</dbReference>
<name>A0A0W0YTV5_9GAMM</name>
<dbReference type="STRING" id="45074.Lsan_2090"/>
<gene>
    <name evidence="2" type="ORF">Lsan_2090</name>
</gene>
<feature type="coiled-coil region" evidence="1">
    <location>
        <begin position="40"/>
        <end position="67"/>
    </location>
</feature>
<dbReference type="PATRIC" id="fig|45074.5.peg.2231"/>
<evidence type="ECO:0000256" key="1">
    <source>
        <dbReference type="SAM" id="Coils"/>
    </source>
</evidence>
<dbReference type="Proteomes" id="UP000054703">
    <property type="component" value="Unassembled WGS sequence"/>
</dbReference>
<organism evidence="2 3">
    <name type="scientific">Legionella santicrucis</name>
    <dbReference type="NCBI Taxonomy" id="45074"/>
    <lineage>
        <taxon>Bacteria</taxon>
        <taxon>Pseudomonadati</taxon>
        <taxon>Pseudomonadota</taxon>
        <taxon>Gammaproteobacteria</taxon>
        <taxon>Legionellales</taxon>
        <taxon>Legionellaceae</taxon>
        <taxon>Legionella</taxon>
    </lineage>
</organism>